<dbReference type="GO" id="GO:0032259">
    <property type="term" value="P:methylation"/>
    <property type="evidence" value="ECO:0007669"/>
    <property type="project" value="UniProtKB-KW"/>
</dbReference>
<keyword evidence="1" id="KW-0489">Methyltransferase</keyword>
<name>A0A1M6M8Q4_PARC5</name>
<dbReference type="OrthoDB" id="5881184at2"/>
<organism evidence="1 2">
    <name type="scientific">Paramaledivibacter caminithermalis (strain DSM 15212 / CIP 107654 / DViRD3)</name>
    <name type="common">Clostridium caminithermale</name>
    <dbReference type="NCBI Taxonomy" id="1121301"/>
    <lineage>
        <taxon>Bacteria</taxon>
        <taxon>Bacillati</taxon>
        <taxon>Bacillota</taxon>
        <taxon>Clostridia</taxon>
        <taxon>Peptostreptococcales</taxon>
        <taxon>Caminicellaceae</taxon>
        <taxon>Paramaledivibacter</taxon>
    </lineage>
</organism>
<protein>
    <submittedName>
        <fullName evidence="1">tRNA (Adenine22-N1)-methyltransferase</fullName>
    </submittedName>
</protein>
<dbReference type="Pfam" id="PF12847">
    <property type="entry name" value="Methyltransf_18"/>
    <property type="match status" value="1"/>
</dbReference>
<dbReference type="STRING" id="1121301.SAMN02745912_01122"/>
<dbReference type="CDD" id="cd02440">
    <property type="entry name" value="AdoMet_MTases"/>
    <property type="match status" value="1"/>
</dbReference>
<dbReference type="SUPFAM" id="SSF53335">
    <property type="entry name" value="S-adenosyl-L-methionine-dependent methyltransferases"/>
    <property type="match status" value="1"/>
</dbReference>
<dbReference type="RefSeq" id="WP_073147800.1">
    <property type="nucleotide sequence ID" value="NZ_FRAG01000009.1"/>
</dbReference>
<dbReference type="InterPro" id="IPR029063">
    <property type="entry name" value="SAM-dependent_MTases_sf"/>
</dbReference>
<evidence type="ECO:0000313" key="1">
    <source>
        <dbReference type="EMBL" id="SHJ79653.1"/>
    </source>
</evidence>
<dbReference type="GO" id="GO:0160105">
    <property type="term" value="F:tRNA (adenine(22)-N1)-methyltransferase activity"/>
    <property type="evidence" value="ECO:0007669"/>
    <property type="project" value="InterPro"/>
</dbReference>
<dbReference type="Proteomes" id="UP000184465">
    <property type="component" value="Unassembled WGS sequence"/>
</dbReference>
<dbReference type="AlphaFoldDB" id="A0A1M6M8Q4"/>
<sequence length="229" mass="26151">MKLTPRLKIIADLVPKGNVVADIGTDHAYLPVYLIKNNIANKVIAIDINAGPLDNAKKNIKRYNLQNNIETRIGSGLQPIRPNEIDAAIIAGMGGLLVIDILEQSKDVLETIDTLILQPMVAQDEVRKWLHKNNFKIDNEKLAKEGNKLYEIMVVSKGEMYIQDSIYYEIGIKLIDNKDPYLCQFIDEKLKKYYDILKNVEEQKTLKAKEKLLECQTKIKKLKEVKECL</sequence>
<keyword evidence="1" id="KW-0808">Transferase</keyword>
<dbReference type="PANTHER" id="PTHR38451:SF1">
    <property type="entry name" value="TRNA (ADENINE(22)-N(1))-METHYLTRANSFERASE"/>
    <property type="match status" value="1"/>
</dbReference>
<proteinExistence type="predicted"/>
<dbReference type="EMBL" id="FRAG01000009">
    <property type="protein sequence ID" value="SHJ79653.1"/>
    <property type="molecule type" value="Genomic_DNA"/>
</dbReference>
<reference evidence="1 2" key="1">
    <citation type="submission" date="2016-11" db="EMBL/GenBank/DDBJ databases">
        <authorList>
            <person name="Jaros S."/>
            <person name="Januszkiewicz K."/>
            <person name="Wedrychowicz H."/>
        </authorList>
    </citation>
    <scope>NUCLEOTIDE SEQUENCE [LARGE SCALE GENOMIC DNA]</scope>
    <source>
        <strain evidence="1 2">DSM 15212</strain>
    </source>
</reference>
<dbReference type="PIRSF" id="PIRSF018637">
    <property type="entry name" value="TrmK"/>
    <property type="match status" value="1"/>
</dbReference>
<dbReference type="Gene3D" id="3.40.50.150">
    <property type="entry name" value="Vaccinia Virus protein VP39"/>
    <property type="match status" value="1"/>
</dbReference>
<evidence type="ECO:0000313" key="2">
    <source>
        <dbReference type="Proteomes" id="UP000184465"/>
    </source>
</evidence>
<dbReference type="InterPro" id="IPR006901">
    <property type="entry name" value="TrmK"/>
</dbReference>
<accession>A0A1M6M8Q4</accession>
<keyword evidence="2" id="KW-1185">Reference proteome</keyword>
<gene>
    <name evidence="1" type="ORF">SAMN02745912_01122</name>
</gene>
<dbReference type="PANTHER" id="PTHR38451">
    <property type="entry name" value="TRNA (ADENINE(22)-N(1))-METHYLTRANSFERASE"/>
    <property type="match status" value="1"/>
</dbReference>